<accession>A0A4Y2IVY7</accession>
<protein>
    <submittedName>
        <fullName evidence="2">Uncharacterized protein</fullName>
    </submittedName>
</protein>
<evidence type="ECO:0000313" key="2">
    <source>
        <dbReference type="EMBL" id="GBM81754.1"/>
    </source>
</evidence>
<organism evidence="2 3">
    <name type="scientific">Araneus ventricosus</name>
    <name type="common">Orbweaver spider</name>
    <name type="synonym">Epeira ventricosa</name>
    <dbReference type="NCBI Taxonomy" id="182803"/>
    <lineage>
        <taxon>Eukaryota</taxon>
        <taxon>Metazoa</taxon>
        <taxon>Ecdysozoa</taxon>
        <taxon>Arthropoda</taxon>
        <taxon>Chelicerata</taxon>
        <taxon>Arachnida</taxon>
        <taxon>Araneae</taxon>
        <taxon>Araneomorphae</taxon>
        <taxon>Entelegynae</taxon>
        <taxon>Araneoidea</taxon>
        <taxon>Araneidae</taxon>
        <taxon>Araneus</taxon>
    </lineage>
</organism>
<dbReference type="EMBL" id="BGPR01002964">
    <property type="protein sequence ID" value="GBM81754.1"/>
    <property type="molecule type" value="Genomic_DNA"/>
</dbReference>
<sequence length="143" mass="15796">MIKSHGNFHLSSSLRLLSCVPYELHPRLAVFLIVGTVRIKVAGGLVSESVVSRVMLVNSSHVKGGGVTRRRQYIRSLERSREICQATPHGNGATGRNSIDHSPQVRTSSNSRFTKPHAMGTRLYRIHKHAHGQISGRQISPDI</sequence>
<evidence type="ECO:0000313" key="3">
    <source>
        <dbReference type="Proteomes" id="UP000499080"/>
    </source>
</evidence>
<comment type="caution">
    <text evidence="2">The sequence shown here is derived from an EMBL/GenBank/DDBJ whole genome shotgun (WGS) entry which is preliminary data.</text>
</comment>
<name>A0A4Y2IVY7_ARAVE</name>
<keyword evidence="3" id="KW-1185">Reference proteome</keyword>
<reference evidence="2 3" key="1">
    <citation type="journal article" date="2019" name="Sci. Rep.">
        <title>Orb-weaving spider Araneus ventricosus genome elucidates the spidroin gene catalogue.</title>
        <authorList>
            <person name="Kono N."/>
            <person name="Nakamura H."/>
            <person name="Ohtoshi R."/>
            <person name="Moran D.A.P."/>
            <person name="Shinohara A."/>
            <person name="Yoshida Y."/>
            <person name="Fujiwara M."/>
            <person name="Mori M."/>
            <person name="Tomita M."/>
            <person name="Arakawa K."/>
        </authorList>
    </citation>
    <scope>NUCLEOTIDE SEQUENCE [LARGE SCALE GENOMIC DNA]</scope>
</reference>
<feature type="compositionally biased region" description="Polar residues" evidence="1">
    <location>
        <begin position="94"/>
        <end position="113"/>
    </location>
</feature>
<evidence type="ECO:0000256" key="1">
    <source>
        <dbReference type="SAM" id="MobiDB-lite"/>
    </source>
</evidence>
<dbReference type="Proteomes" id="UP000499080">
    <property type="component" value="Unassembled WGS sequence"/>
</dbReference>
<dbReference type="AlphaFoldDB" id="A0A4Y2IVY7"/>
<feature type="region of interest" description="Disordered" evidence="1">
    <location>
        <begin position="85"/>
        <end position="114"/>
    </location>
</feature>
<gene>
    <name evidence="2" type="ORF">AVEN_13471_1</name>
</gene>
<proteinExistence type="predicted"/>